<gene>
    <name evidence="7" type="ORF">Tci_031770</name>
</gene>
<accession>A0A6L2LGQ1</accession>
<comment type="caution">
    <text evidence="7">The sequence shown here is derived from an EMBL/GenBank/DDBJ whole genome shotgun (WGS) entry which is preliminary data.</text>
</comment>
<name>A0A6L2LGQ1_TANCI</name>
<feature type="region of interest" description="Disordered" evidence="4">
    <location>
        <begin position="376"/>
        <end position="435"/>
    </location>
</feature>
<dbReference type="SUPFAM" id="SSF56672">
    <property type="entry name" value="DNA/RNA polymerases"/>
    <property type="match status" value="1"/>
</dbReference>
<dbReference type="GO" id="GO:0003676">
    <property type="term" value="F:nucleic acid binding"/>
    <property type="evidence" value="ECO:0007669"/>
    <property type="project" value="InterPro"/>
</dbReference>
<protein>
    <submittedName>
        <fullName evidence="7">Retrovirus-related Pol polyprotein from transposon TNT 1-94</fullName>
    </submittedName>
</protein>
<dbReference type="InterPro" id="IPR043502">
    <property type="entry name" value="DNA/RNA_pol_sf"/>
</dbReference>
<dbReference type="PANTHER" id="PTHR42648:SF32">
    <property type="entry name" value="RIBONUCLEASE H-LIKE DOMAIN, GAG-PRE-INTEGRASE DOMAIN PROTEIN-RELATED"/>
    <property type="match status" value="1"/>
</dbReference>
<organism evidence="7">
    <name type="scientific">Tanacetum cinerariifolium</name>
    <name type="common">Dalmatian daisy</name>
    <name type="synonym">Chrysanthemum cinerariifolium</name>
    <dbReference type="NCBI Taxonomy" id="118510"/>
    <lineage>
        <taxon>Eukaryota</taxon>
        <taxon>Viridiplantae</taxon>
        <taxon>Streptophyta</taxon>
        <taxon>Embryophyta</taxon>
        <taxon>Tracheophyta</taxon>
        <taxon>Spermatophyta</taxon>
        <taxon>Magnoliopsida</taxon>
        <taxon>eudicotyledons</taxon>
        <taxon>Gunneridae</taxon>
        <taxon>Pentapetalae</taxon>
        <taxon>asterids</taxon>
        <taxon>campanulids</taxon>
        <taxon>Asterales</taxon>
        <taxon>Asteraceae</taxon>
        <taxon>Asteroideae</taxon>
        <taxon>Anthemideae</taxon>
        <taxon>Anthemidinae</taxon>
        <taxon>Tanacetum</taxon>
    </lineage>
</organism>
<feature type="region of interest" description="Disordered" evidence="4">
    <location>
        <begin position="350"/>
        <end position="369"/>
    </location>
</feature>
<evidence type="ECO:0000256" key="1">
    <source>
        <dbReference type="ARBA" id="ARBA00022723"/>
    </source>
</evidence>
<dbReference type="EMBL" id="BKCJ010004231">
    <property type="protein sequence ID" value="GEU59792.1"/>
    <property type="molecule type" value="Genomic_DNA"/>
</dbReference>
<feature type="compositionally biased region" description="Basic and acidic residues" evidence="4">
    <location>
        <begin position="774"/>
        <end position="786"/>
    </location>
</feature>
<dbReference type="SUPFAM" id="SSF57756">
    <property type="entry name" value="Retrovirus zinc finger-like domains"/>
    <property type="match status" value="1"/>
</dbReference>
<keyword evidence="2" id="KW-0378">Hydrolase</keyword>
<keyword evidence="3" id="KW-0175">Coiled coil</keyword>
<evidence type="ECO:0000256" key="3">
    <source>
        <dbReference type="SAM" id="Coils"/>
    </source>
</evidence>
<feature type="compositionally biased region" description="Basic and acidic residues" evidence="4">
    <location>
        <begin position="384"/>
        <end position="396"/>
    </location>
</feature>
<reference evidence="7" key="1">
    <citation type="journal article" date="2019" name="Sci. Rep.">
        <title>Draft genome of Tanacetum cinerariifolium, the natural source of mosquito coil.</title>
        <authorList>
            <person name="Yamashiro T."/>
            <person name="Shiraishi A."/>
            <person name="Satake H."/>
            <person name="Nakayama K."/>
        </authorList>
    </citation>
    <scope>NUCLEOTIDE SEQUENCE</scope>
</reference>
<feature type="domain" description="Retroviral polymerase SH3-like" evidence="6">
    <location>
        <begin position="665"/>
        <end position="721"/>
    </location>
</feature>
<evidence type="ECO:0000313" key="7">
    <source>
        <dbReference type="EMBL" id="GEU59792.1"/>
    </source>
</evidence>
<feature type="domain" description="Reverse transcriptase Ty1/copia-type" evidence="5">
    <location>
        <begin position="884"/>
        <end position="1069"/>
    </location>
</feature>
<dbReference type="SUPFAM" id="SSF53098">
    <property type="entry name" value="Ribonuclease H-like"/>
    <property type="match status" value="1"/>
</dbReference>
<dbReference type="GO" id="GO:0016787">
    <property type="term" value="F:hydrolase activity"/>
    <property type="evidence" value="ECO:0007669"/>
    <property type="project" value="UniProtKB-KW"/>
</dbReference>
<feature type="coiled-coil region" evidence="3">
    <location>
        <begin position="204"/>
        <end position="259"/>
    </location>
</feature>
<dbReference type="PANTHER" id="PTHR42648">
    <property type="entry name" value="TRANSPOSASE, PUTATIVE-RELATED"/>
    <property type="match status" value="1"/>
</dbReference>
<dbReference type="InterPro" id="IPR057670">
    <property type="entry name" value="SH3_retrovirus"/>
</dbReference>
<dbReference type="Pfam" id="PF25597">
    <property type="entry name" value="SH3_retrovirus"/>
    <property type="match status" value="1"/>
</dbReference>
<dbReference type="Pfam" id="PF07727">
    <property type="entry name" value="RVT_2"/>
    <property type="match status" value="1"/>
</dbReference>
<dbReference type="InterPro" id="IPR039537">
    <property type="entry name" value="Retrotran_Ty1/copia-like"/>
</dbReference>
<proteinExistence type="predicted"/>
<sequence>MLCFYDWTSPKRTVDGVEQTNPPTTAEEMLARKNEVKARGTLLMALLNKHQLKFNSYKNTKSLMEVIEKKFGGNKDLQQIDTDDLEEIDLKWQMAMLTMRTKRFLKKTRRKVGTNGSKTMGFDKTKVEYYKCHKKGHFARKCRAPKENKSREPVRRNVTVETTDAKALVAQDGIGYEWSDQAKDEPKNFSLMAYTSSGAYKTGLESVEARLVVYKKNEDILEKNIIILKLHIHLRDNALTELRKKLEKDEKERNVIKITLEKFKNSSKTLNKMLDSQVNDKYKTGVGYHAVPHPYTGNFMPPKPDLILTDVDECVVSESVTSVHAVATNKAKTSELKPKSVTEPFIEDWISDSEDENETKSKSKQIQPSFAKVEFVKPNKQVKSPRESVKQEEHNRQAKHPWKNSQSPRVNSARPVSNVFNRSHSRDRRPFNKFTTNKDINFNEKVKTVRRNITTAGPKAVVSDDKGNQGNPQLELQEKGVIDSRFSRHMTVNMSYLFEFEENDGGYVAFGGDPKGDKITGKGKIRDDIECVVLSHDIKLLDEIQVLLRVPRKNSMYNVYLKNVAPSEGIENLKDLRVKVIRCDNGTEFKNRVMNQFYDIKGNKREFSVARTLQHYKEAKWKNRTLIKAARTMLADLKLPTTFWAEAANTACRKPALSFMRPFGCPVTILNTLDHLSKFDGKANEGFFVGYSTNSKAFRVFNSRTRIVEENLHVKFTRVETVPDKDHILLLLWTLDPLFSSSSKDSHVDGFKPSGEEEKKDTKGLGNEESEASVTKEPKVNQEKDSVNNTNIVNVVNSTVNAASNEVNVVGRKSSNELPDGLNMPDMEDISIFKDLNEYVFGAKADLNNMKTTFQQVWTLVDLPYGKRAIGTKWIYINKKDKRVARIEAIRLFLAYASFKDFVVYQMDVKSAFLYGKIEKEVYVCQPLGFEDLEFHDNVYKLEKALYGLHQAPRAWYETLSAYLLDNGFQRGQIDKNVFIKRVKGDILLVQVYVDDIIFRSTKKEMCTEFEKMMHKKFQISSMGELTFFLGLQATQKDDGIFISQDKYVDEILKKFGFSTVKTASTPIETSKPLMKDENVEDVDVPLYRSMIGSLMYLTSLRPDIMFDDSPFDLEAYTNNDYAGASLDRKSTIGVLIEERLVVLICSKLYINGDWNEVKQLLRMELRLTLAKNINREAQIHGKAYRKKVIIFEATIRRDLKFEDEGGVDCLSNEFIFDNFQSWDEALNEENVRAQSNDLPLSRVNTLRSGDDILKLQELMVGLSARVESSAEEQSLDEEDASKQERNIADIDADAKTEGFVISQTHKIGNEEIKLEIDKKCKEKFENIQ</sequence>
<dbReference type="InterPro" id="IPR013103">
    <property type="entry name" value="RVT_2"/>
</dbReference>
<dbReference type="InterPro" id="IPR036397">
    <property type="entry name" value="RNaseH_sf"/>
</dbReference>
<dbReference type="InterPro" id="IPR012337">
    <property type="entry name" value="RNaseH-like_sf"/>
</dbReference>
<evidence type="ECO:0000256" key="4">
    <source>
        <dbReference type="SAM" id="MobiDB-lite"/>
    </source>
</evidence>
<dbReference type="Gene3D" id="3.30.420.10">
    <property type="entry name" value="Ribonuclease H-like superfamily/Ribonuclease H"/>
    <property type="match status" value="1"/>
</dbReference>
<dbReference type="GO" id="GO:0008270">
    <property type="term" value="F:zinc ion binding"/>
    <property type="evidence" value="ECO:0007669"/>
    <property type="project" value="InterPro"/>
</dbReference>
<feature type="region of interest" description="Disordered" evidence="4">
    <location>
        <begin position="745"/>
        <end position="788"/>
    </location>
</feature>
<evidence type="ECO:0000259" key="6">
    <source>
        <dbReference type="Pfam" id="PF25597"/>
    </source>
</evidence>
<feature type="compositionally biased region" description="Polar residues" evidence="4">
    <location>
        <begin position="403"/>
        <end position="422"/>
    </location>
</feature>
<keyword evidence="1" id="KW-0479">Metal-binding</keyword>
<dbReference type="InterPro" id="IPR036875">
    <property type="entry name" value="Znf_CCHC_sf"/>
</dbReference>
<feature type="compositionally biased region" description="Basic and acidic residues" evidence="4">
    <location>
        <begin position="745"/>
        <end position="763"/>
    </location>
</feature>
<evidence type="ECO:0000256" key="2">
    <source>
        <dbReference type="ARBA" id="ARBA00022801"/>
    </source>
</evidence>
<evidence type="ECO:0000259" key="5">
    <source>
        <dbReference type="Pfam" id="PF07727"/>
    </source>
</evidence>